<evidence type="ECO:0000256" key="9">
    <source>
        <dbReference type="RuleBase" id="RU362042"/>
    </source>
</evidence>
<evidence type="ECO:0000256" key="3">
    <source>
        <dbReference type="ARBA" id="ARBA00013208"/>
    </source>
</evidence>
<dbReference type="InterPro" id="IPR036286">
    <property type="entry name" value="LexA/Signal_pep-like_sf"/>
</dbReference>
<comment type="similarity">
    <text evidence="2 9">Belongs to the peptidase S26 family.</text>
</comment>
<dbReference type="InterPro" id="IPR019756">
    <property type="entry name" value="Pept_S26A_signal_pept_1_Ser-AS"/>
</dbReference>
<proteinExistence type="inferred from homology"/>
<dbReference type="PROSITE" id="PS00501">
    <property type="entry name" value="SPASE_I_1"/>
    <property type="match status" value="1"/>
</dbReference>
<keyword evidence="6 8" id="KW-0378">Hydrolase</keyword>
<dbReference type="GO" id="GO:0004252">
    <property type="term" value="F:serine-type endopeptidase activity"/>
    <property type="evidence" value="ECO:0007669"/>
    <property type="project" value="InterPro"/>
</dbReference>
<evidence type="ECO:0000313" key="11">
    <source>
        <dbReference type="EMBL" id="QDH17519.1"/>
    </source>
</evidence>
<keyword evidence="5 8" id="KW-0645">Protease</keyword>
<sequence>MWGKKQLDNPPEKKQETLGETIRWFLMMLFVVLAVRTFIFEPFNIPSGSMIPTLQIGDFVYVSKFSYGYSRYSFPYSLDLFDGRILESDPHRGDVAVFRYTRDTSTAYIKRIVGLPGDRIQVTGGQLYVNGVEVPRRDLGHYEVRDERNELLSGELYNESLPGSDGRATVNHDILKLTDDGFANNTPEYVVPQGYFFAMGDDRDDSSDSRFQKDLGFVPIQNLVGRAQVVLFSLDFRHPAWQFWYWPVEIRFNRFLHSVT</sequence>
<gene>
    <name evidence="11" type="primary">lepB</name>
    <name evidence="11" type="ORF">E3D00_08045</name>
</gene>
<dbReference type="Pfam" id="PF10502">
    <property type="entry name" value="Peptidase_S26"/>
    <property type="match status" value="1"/>
</dbReference>
<dbReference type="PANTHER" id="PTHR43390:SF1">
    <property type="entry name" value="CHLOROPLAST PROCESSING PEPTIDASE"/>
    <property type="match status" value="1"/>
</dbReference>
<evidence type="ECO:0000256" key="4">
    <source>
        <dbReference type="ARBA" id="ARBA00019232"/>
    </source>
</evidence>
<dbReference type="KEGG" id="ssam:E3D00_08045"/>
<feature type="transmembrane region" description="Helical" evidence="8">
    <location>
        <begin position="21"/>
        <end position="40"/>
    </location>
</feature>
<comment type="catalytic activity">
    <reaction evidence="1 8">
        <text>Cleavage of hydrophobic, N-terminal signal or leader sequences from secreted and periplasmic proteins.</text>
        <dbReference type="EC" id="3.4.21.89"/>
    </reaction>
</comment>
<evidence type="ECO:0000313" key="12">
    <source>
        <dbReference type="Proteomes" id="UP000316313"/>
    </source>
</evidence>
<keyword evidence="8" id="KW-0812">Transmembrane</keyword>
<dbReference type="Gene3D" id="2.10.109.10">
    <property type="entry name" value="Umud Fragment, subunit A"/>
    <property type="match status" value="1"/>
</dbReference>
<dbReference type="GO" id="GO:0006465">
    <property type="term" value="P:signal peptide processing"/>
    <property type="evidence" value="ECO:0007669"/>
    <property type="project" value="InterPro"/>
</dbReference>
<dbReference type="GO" id="GO:0016020">
    <property type="term" value="C:membrane"/>
    <property type="evidence" value="ECO:0007669"/>
    <property type="project" value="UniProtKB-SubCell"/>
</dbReference>
<dbReference type="InterPro" id="IPR000223">
    <property type="entry name" value="Pept_S26A_signal_pept_1"/>
</dbReference>
<keyword evidence="8" id="KW-0472">Membrane</keyword>
<keyword evidence="8" id="KW-1133">Transmembrane helix</keyword>
<dbReference type="RefSeq" id="WP_141461543.1">
    <property type="nucleotide sequence ID" value="NZ_CP038141.1"/>
</dbReference>
<dbReference type="PRINTS" id="PR00727">
    <property type="entry name" value="LEADERPTASE"/>
</dbReference>
<evidence type="ECO:0000256" key="8">
    <source>
        <dbReference type="RuleBase" id="RU003993"/>
    </source>
</evidence>
<dbReference type="Proteomes" id="UP000316313">
    <property type="component" value="Chromosome"/>
</dbReference>
<dbReference type="EMBL" id="CP038141">
    <property type="protein sequence ID" value="QDH17519.1"/>
    <property type="molecule type" value="Genomic_DNA"/>
</dbReference>
<organism evidence="11 12">
    <name type="scientific">Swingsia samuiensis</name>
    <dbReference type="NCBI Taxonomy" id="1293412"/>
    <lineage>
        <taxon>Bacteria</taxon>
        <taxon>Pseudomonadati</taxon>
        <taxon>Pseudomonadota</taxon>
        <taxon>Alphaproteobacteria</taxon>
        <taxon>Acetobacterales</taxon>
        <taxon>Acetobacteraceae</taxon>
        <taxon>Swingsia</taxon>
    </lineage>
</organism>
<dbReference type="PROSITE" id="PS00760">
    <property type="entry name" value="SPASE_I_2"/>
    <property type="match status" value="1"/>
</dbReference>
<feature type="active site" evidence="7">
    <location>
        <position position="49"/>
    </location>
</feature>
<dbReference type="SUPFAM" id="SSF51306">
    <property type="entry name" value="LexA/Signal peptidase"/>
    <property type="match status" value="1"/>
</dbReference>
<feature type="active site" evidence="7">
    <location>
        <position position="110"/>
    </location>
</feature>
<evidence type="ECO:0000256" key="2">
    <source>
        <dbReference type="ARBA" id="ARBA00009370"/>
    </source>
</evidence>
<evidence type="ECO:0000259" key="10">
    <source>
        <dbReference type="Pfam" id="PF10502"/>
    </source>
</evidence>
<reference evidence="11 12" key="1">
    <citation type="submission" date="2019-03" db="EMBL/GenBank/DDBJ databases">
        <title>The complete genome sequence of Swingsia samuiensis NBRC107927(T).</title>
        <authorList>
            <person name="Chua K.-O."/>
            <person name="Chan K.-G."/>
            <person name="See-Too W.-S."/>
        </authorList>
    </citation>
    <scope>NUCLEOTIDE SEQUENCE [LARGE SCALE GENOMIC DNA]</scope>
    <source>
        <strain evidence="11 12">AH83</strain>
    </source>
</reference>
<dbReference type="OrthoDB" id="9815782at2"/>
<evidence type="ECO:0000256" key="7">
    <source>
        <dbReference type="PIRSR" id="PIRSR600223-1"/>
    </source>
</evidence>
<dbReference type="CDD" id="cd06530">
    <property type="entry name" value="S26_SPase_I"/>
    <property type="match status" value="1"/>
</dbReference>
<dbReference type="EC" id="3.4.21.89" evidence="3 8"/>
<feature type="domain" description="Peptidase S26" evidence="10">
    <location>
        <begin position="20"/>
        <end position="231"/>
    </location>
</feature>
<dbReference type="GO" id="GO:0009003">
    <property type="term" value="F:signal peptidase activity"/>
    <property type="evidence" value="ECO:0007669"/>
    <property type="project" value="UniProtKB-EC"/>
</dbReference>
<dbReference type="NCBIfam" id="TIGR02227">
    <property type="entry name" value="sigpep_I_bact"/>
    <property type="match status" value="1"/>
</dbReference>
<dbReference type="InterPro" id="IPR019757">
    <property type="entry name" value="Pept_S26A_signal_pept_1_Lys-AS"/>
</dbReference>
<dbReference type="AlphaFoldDB" id="A0A4Y6UIR6"/>
<protein>
    <recommendedName>
        <fullName evidence="4 8">Signal peptidase I</fullName>
        <ecNumber evidence="3 8">3.4.21.89</ecNumber>
    </recommendedName>
</protein>
<name>A0A4Y6UIR6_9PROT</name>
<comment type="subcellular location">
    <subcellularLocation>
        <location evidence="9">Membrane</location>
        <topology evidence="9">Single-pass type II membrane protein</topology>
    </subcellularLocation>
</comment>
<dbReference type="PANTHER" id="PTHR43390">
    <property type="entry name" value="SIGNAL PEPTIDASE I"/>
    <property type="match status" value="1"/>
</dbReference>
<evidence type="ECO:0000256" key="5">
    <source>
        <dbReference type="ARBA" id="ARBA00022670"/>
    </source>
</evidence>
<accession>A0A4Y6UIR6</accession>
<evidence type="ECO:0000256" key="6">
    <source>
        <dbReference type="ARBA" id="ARBA00022801"/>
    </source>
</evidence>
<keyword evidence="12" id="KW-1185">Reference proteome</keyword>
<evidence type="ECO:0000256" key="1">
    <source>
        <dbReference type="ARBA" id="ARBA00000677"/>
    </source>
</evidence>
<dbReference type="InterPro" id="IPR019533">
    <property type="entry name" value="Peptidase_S26"/>
</dbReference>